<evidence type="ECO:0000313" key="4">
    <source>
        <dbReference type="EMBL" id="MFG6412575.1"/>
    </source>
</evidence>
<feature type="compositionally biased region" description="Low complexity" evidence="1">
    <location>
        <begin position="1361"/>
        <end position="1378"/>
    </location>
</feature>
<evidence type="ECO:0000256" key="1">
    <source>
        <dbReference type="SAM" id="MobiDB-lite"/>
    </source>
</evidence>
<proteinExistence type="predicted"/>
<reference evidence="4 5" key="1">
    <citation type="submission" date="2024-09" db="EMBL/GenBank/DDBJ databases">
        <title>Novel species of the genus Pelomonas and Roseateles isolated from streams.</title>
        <authorList>
            <person name="Lu H."/>
        </authorList>
    </citation>
    <scope>NUCLEOTIDE SEQUENCE [LARGE SCALE GENOMIC DNA]</scope>
    <source>
        <strain evidence="4 5">DC23W</strain>
    </source>
</reference>
<keyword evidence="5" id="KW-1185">Reference proteome</keyword>
<keyword evidence="2" id="KW-0812">Transmembrane</keyword>
<dbReference type="Pfam" id="PF13116">
    <property type="entry name" value="YhdP"/>
    <property type="match status" value="1"/>
</dbReference>
<name>A0ABW7EGJ2_9BURK</name>
<feature type="domain" description="YhdP central" evidence="3">
    <location>
        <begin position="18"/>
        <end position="1353"/>
    </location>
</feature>
<dbReference type="PANTHER" id="PTHR38690">
    <property type="entry name" value="PROTEASE-RELATED"/>
    <property type="match status" value="1"/>
</dbReference>
<keyword evidence="2" id="KW-0472">Membrane</keyword>
<dbReference type="NCBIfam" id="TIGR02099">
    <property type="entry name" value="YhdP family protein"/>
    <property type="match status" value="1"/>
</dbReference>
<dbReference type="EMBL" id="JBIGHY010000001">
    <property type="protein sequence ID" value="MFG6412575.1"/>
    <property type="molecule type" value="Genomic_DNA"/>
</dbReference>
<dbReference type="PANTHER" id="PTHR38690:SF1">
    <property type="entry name" value="PROTEASE"/>
    <property type="match status" value="1"/>
</dbReference>
<dbReference type="InterPro" id="IPR011836">
    <property type="entry name" value="YhdP"/>
</dbReference>
<keyword evidence="2" id="KW-1133">Transmembrane helix</keyword>
<feature type="transmembrane region" description="Helical" evidence="2">
    <location>
        <begin position="29"/>
        <end position="52"/>
    </location>
</feature>
<dbReference type="InterPro" id="IPR025263">
    <property type="entry name" value="YhdP_central"/>
</dbReference>
<protein>
    <submittedName>
        <fullName evidence="4">YhdP family protein</fullName>
    </submittedName>
</protein>
<dbReference type="Proteomes" id="UP001606300">
    <property type="component" value="Unassembled WGS sequence"/>
</dbReference>
<sequence>MSDFFSAAFHHCSRAASWPLRLCGRVLRWALLALALLWGLAAVAWGVLHWAILPQANEWRPWLEKEASKALGVELRIGQIVVESGGWMPRMVLADVQVLDPAGRPALRLPRVSAVLSAHSLLALEPRFSQLLVDRPELVIRRDAQGRLFIGGLGLDDGAATDTGTTDAGMDWLFSQPELAIIGGRLRWVDEQRADARPLELSNLNFIMRNGLRRHELRLDATPPSAWGQRFSLRGQFTQRLLRRPGEFQQWSGVAYAELPRADLRELRRHVDLPFQLSEGDGAVRAWAEVRDGKPTAATLDLALRAVRLRLLDGAPELDLDHIEGRLDLARAKDRLSLQAHQLGFVSTDPEGTGIVWPRSDWGVTLQLGKGGGGEETVLGGEVNAQRLDFALMAQIGRRLPLGEQAHRLLTELDPRGVLTALAGRWQGPLDAPRSYSAKAQLDGLALASKAAAQDGHLGRPGLQGASLSIDATERGGIARLTVQEGEIDLPGLFEEPRLPITRLSTQLQWQLPAPGAKAPAAVQLSVNDLTLVTPDFSGEFDATWKRPVGATTPGHLDLSGKLQRLDATRVARYVPQRLVTTRSYLQRALLAGEGRNASVRLRGELADFPFDGSRSNGVFRVATQARGVTLAYVPHTTPGGESVPAADKWPVLENVDAELVFERAGMQIKDGRARVQGYELSGVNGGIADMHHARVLALDGSGRGGGTELLAFVRNSPLDEWLGHALSTATAQGPVGLKLGLAIPLDDTHQSTLKGQLQLGGVDLKLRPELPALGSARGRIDFDRKGLQLGDMTARLLGGDAGLEGGSLREGGMRFTVQGQATADGLRRAPELGAVARLAQAASGQTGYRFQLAIPKEGPSSLSVTSTLQGLSIDLPAPARKEADAHWPLRLLMTPTATGHDEVRLEVGAAGATLLQAQLQRDVSGATPQVLRAALAVQDKLPTLPTTGVLLQANVAALDLDAWQQRLAALAGGTSTGTGSAGDGAAGGDEGLLPSRIGLRSQALKVGGRQLGRVSAVVAREGDQWRLDVDAEQLSGRIELRGVRSGQVDGVRARLARLSLPRSEADTVSDLMDPGKTAGHSTPLPSLDIEVDDFELAGKRLGRVEVLAQAPAAARDWQLQKLQITSPDATLNASGLWAVQPDGGQRRTQLDWTLHIADAGKLLERLGQGRKESPVLRGGKGQLTGQVGWNGSPLAPHYPSMAGALNIQLDTGTFLKAEPGVGRLLGVLSLQSLPRRFLLDFRDVFAEGFVFDGVTGDVKIAAGTARSDNIRIRGLQATVLVDGSTDLAAETQKLRVVVVPEVSAGGASLAYAAINPAIALGAFLAQLILSRPVAAANTREFNITGTWDDPKVEKVDKVEAPAAKAASEAGPASAPRP</sequence>
<evidence type="ECO:0000259" key="3">
    <source>
        <dbReference type="Pfam" id="PF13116"/>
    </source>
</evidence>
<comment type="caution">
    <text evidence="4">The sequence shown here is derived from an EMBL/GenBank/DDBJ whole genome shotgun (WGS) entry which is preliminary data.</text>
</comment>
<feature type="region of interest" description="Disordered" evidence="1">
    <location>
        <begin position="1357"/>
        <end position="1378"/>
    </location>
</feature>
<accession>A0ABW7EGJ2</accession>
<organism evidence="4 5">
    <name type="scientific">Pelomonas dachongensis</name>
    <dbReference type="NCBI Taxonomy" id="3299029"/>
    <lineage>
        <taxon>Bacteria</taxon>
        <taxon>Pseudomonadati</taxon>
        <taxon>Pseudomonadota</taxon>
        <taxon>Betaproteobacteria</taxon>
        <taxon>Burkholderiales</taxon>
        <taxon>Sphaerotilaceae</taxon>
        <taxon>Roseateles</taxon>
    </lineage>
</organism>
<dbReference type="RefSeq" id="WP_394468680.1">
    <property type="nucleotide sequence ID" value="NZ_JBIGHY010000001.1"/>
</dbReference>
<evidence type="ECO:0000313" key="5">
    <source>
        <dbReference type="Proteomes" id="UP001606300"/>
    </source>
</evidence>
<evidence type="ECO:0000256" key="2">
    <source>
        <dbReference type="SAM" id="Phobius"/>
    </source>
</evidence>
<gene>
    <name evidence="4" type="ORF">ACG02S_01545</name>
</gene>